<dbReference type="RefSeq" id="WP_148975323.1">
    <property type="nucleotide sequence ID" value="NZ_JBNIKU010000006.1"/>
</dbReference>
<dbReference type="AlphaFoldDB" id="A0A5D4RCE3"/>
<gene>
    <name evidence="2" type="ORF">FZD51_13940</name>
</gene>
<reference evidence="2 3" key="1">
    <citation type="submission" date="2019-08" db="EMBL/GenBank/DDBJ databases">
        <title>Bacillus genomes from the desert of Cuatro Cienegas, Coahuila.</title>
        <authorList>
            <person name="Olmedo-Alvarez G."/>
        </authorList>
    </citation>
    <scope>NUCLEOTIDE SEQUENCE [LARGE SCALE GENOMIC DNA]</scope>
    <source>
        <strain evidence="2 3">CH446_14T</strain>
    </source>
</reference>
<accession>A0A5D4RCE3</accession>
<dbReference type="EMBL" id="VTER01000006">
    <property type="protein sequence ID" value="TYS48011.1"/>
    <property type="molecule type" value="Genomic_DNA"/>
</dbReference>
<feature type="domain" description="Spore protein YkvP/CgeB glycosyl transferase-like" evidence="1">
    <location>
        <begin position="567"/>
        <end position="713"/>
    </location>
</feature>
<sequence>MLHNNGMHTSNSPARRLAVIDTNFPWKQSGFRYWENVEIWKQRPDTLFFATKLYYDDFPAKVHDIRSFGAMAEREGITDIYCVFLNHLLSLLGEIRSSEGTMMPGANPLVSIRNLIDDLGIRVHAMLYPGGGLMPGTEEEFLNIAGSHCETVFTNIQEVRKSISKSVYMPVVINTDFYTFTAKEKTVPLQITFCTYKAVRKNFPLLADIFNRIDERFQLNIIGDWETELHLLKNSNYTFYEKLNPEQIKEIYEHTHIFLYCGIADPYTLDGFPTTSACDAMASGCLLITTNPRNDHSLLIDRQEYIEASDSADSFLRHINWAYENFDEAMRIAEAGAKKIREHFNAAHIVDRKLALIFGVQQADQGLTVKEINEKKPLVPIIQTFLKGGLSGRPGDFTLKRILFIHPLYGGIYKVISEGIIEGFRGLGADVLELQPKENAADLAAKIKPDLLFVLLGDSFPVQQARAIAEMGIKTAIWFIDDLYYPDVTMKLAPYYDYVFTQEKSSVTDYYMAGCRNVHYMPLGISTQYFSREEDVSFTHDVCILGTAGKSRLDIAAKLAPYLAEKKAVIAGTGGEDFYQYKLYPDKVRIEAFSQSDPSQVMKESKIVINHHGSQEETDLLREIQQFSDLSSNPGTLGISAYGVFQLTDKKGELSRFLEIGSEIETYSSSEELIAKIEYYLKHEKERTKIAKKGHERIFKEHSYYRRAMTILDMIFKPDPFSE</sequence>
<organism evidence="2 3">
    <name type="scientific">Bacillus infantis</name>
    <dbReference type="NCBI Taxonomy" id="324767"/>
    <lineage>
        <taxon>Bacteria</taxon>
        <taxon>Bacillati</taxon>
        <taxon>Bacillota</taxon>
        <taxon>Bacilli</taxon>
        <taxon>Bacillales</taxon>
        <taxon>Bacillaceae</taxon>
        <taxon>Bacillus</taxon>
    </lineage>
</organism>
<name>A0A5D4RCE3_9BACI</name>
<dbReference type="Proteomes" id="UP000322139">
    <property type="component" value="Unassembled WGS sequence"/>
</dbReference>
<evidence type="ECO:0000259" key="1">
    <source>
        <dbReference type="Pfam" id="PF13524"/>
    </source>
</evidence>
<dbReference type="GO" id="GO:0016740">
    <property type="term" value="F:transferase activity"/>
    <property type="evidence" value="ECO:0007669"/>
    <property type="project" value="UniProtKB-KW"/>
</dbReference>
<proteinExistence type="predicted"/>
<evidence type="ECO:0000313" key="3">
    <source>
        <dbReference type="Proteomes" id="UP000322139"/>
    </source>
</evidence>
<dbReference type="InterPro" id="IPR055259">
    <property type="entry name" value="YkvP/CgeB_Glyco_trans-like"/>
</dbReference>
<evidence type="ECO:0000313" key="2">
    <source>
        <dbReference type="EMBL" id="TYS48011.1"/>
    </source>
</evidence>
<comment type="caution">
    <text evidence="2">The sequence shown here is derived from an EMBL/GenBank/DDBJ whole genome shotgun (WGS) entry which is preliminary data.</text>
</comment>
<keyword evidence="2" id="KW-0808">Transferase</keyword>
<dbReference type="SUPFAM" id="SSF53756">
    <property type="entry name" value="UDP-Glycosyltransferase/glycogen phosphorylase"/>
    <property type="match status" value="1"/>
</dbReference>
<feature type="domain" description="Spore protein YkvP/CgeB glycosyl transferase-like" evidence="1">
    <location>
        <begin position="212"/>
        <end position="352"/>
    </location>
</feature>
<dbReference type="Gene3D" id="3.40.50.2000">
    <property type="entry name" value="Glycogen Phosphorylase B"/>
    <property type="match status" value="1"/>
</dbReference>
<dbReference type="Pfam" id="PF13524">
    <property type="entry name" value="Glyco_trans_1_2"/>
    <property type="match status" value="2"/>
</dbReference>
<protein>
    <submittedName>
        <fullName evidence="2">Glycosyltransferase</fullName>
    </submittedName>
</protein>